<dbReference type="Pfam" id="PF13639">
    <property type="entry name" value="zf-RING_2"/>
    <property type="match status" value="1"/>
</dbReference>
<evidence type="ECO:0000256" key="2">
    <source>
        <dbReference type="ARBA" id="ARBA00012483"/>
    </source>
</evidence>
<dbReference type="Proteomes" id="UP000593563">
    <property type="component" value="Unassembled WGS sequence"/>
</dbReference>
<feature type="region of interest" description="Disordered" evidence="9">
    <location>
        <begin position="316"/>
        <end position="346"/>
    </location>
</feature>
<evidence type="ECO:0000256" key="5">
    <source>
        <dbReference type="ARBA" id="ARBA00022771"/>
    </source>
</evidence>
<evidence type="ECO:0000256" key="9">
    <source>
        <dbReference type="SAM" id="MobiDB-lite"/>
    </source>
</evidence>
<dbReference type="FunFam" id="3.30.40.10:FF:000022">
    <property type="entry name" value="E3 ubiquitin-protein ligase RING1-like"/>
    <property type="match status" value="1"/>
</dbReference>
<dbReference type="EMBL" id="WRXP01003694">
    <property type="protein sequence ID" value="KAF1001597.1"/>
    <property type="molecule type" value="Genomic_DNA"/>
</dbReference>
<evidence type="ECO:0000313" key="11">
    <source>
        <dbReference type="EMBL" id="KAF1001597.1"/>
    </source>
</evidence>
<evidence type="ECO:0000256" key="6">
    <source>
        <dbReference type="ARBA" id="ARBA00022786"/>
    </source>
</evidence>
<evidence type="ECO:0000256" key="1">
    <source>
        <dbReference type="ARBA" id="ARBA00000900"/>
    </source>
</evidence>
<dbReference type="GO" id="GO:0016567">
    <property type="term" value="P:protein ubiquitination"/>
    <property type="evidence" value="ECO:0007669"/>
    <property type="project" value="TreeGrafter"/>
</dbReference>
<feature type="compositionally biased region" description="Basic and acidic residues" evidence="9">
    <location>
        <begin position="172"/>
        <end position="181"/>
    </location>
</feature>
<keyword evidence="5 8" id="KW-0863">Zinc-finger</keyword>
<dbReference type="PROSITE" id="PS50089">
    <property type="entry name" value="ZF_RING_2"/>
    <property type="match status" value="1"/>
</dbReference>
<dbReference type="Pfam" id="PF14369">
    <property type="entry name" value="Zn_ribbon_19"/>
    <property type="match status" value="1"/>
</dbReference>
<feature type="compositionally biased region" description="Basic and acidic residues" evidence="9">
    <location>
        <begin position="105"/>
        <end position="115"/>
    </location>
</feature>
<feature type="region of interest" description="Disordered" evidence="9">
    <location>
        <begin position="359"/>
        <end position="389"/>
    </location>
</feature>
<dbReference type="CDD" id="cd16667">
    <property type="entry name" value="RING-H2_RNF126-like"/>
    <property type="match status" value="1"/>
</dbReference>
<proteinExistence type="predicted"/>
<keyword evidence="6" id="KW-0833">Ubl conjugation pathway</keyword>
<evidence type="ECO:0000256" key="3">
    <source>
        <dbReference type="ARBA" id="ARBA00022679"/>
    </source>
</evidence>
<comment type="caution">
    <text evidence="11">The sequence shown here is derived from an EMBL/GenBank/DDBJ whole genome shotgun (WGS) entry which is preliminary data.</text>
</comment>
<evidence type="ECO:0000256" key="7">
    <source>
        <dbReference type="ARBA" id="ARBA00022833"/>
    </source>
</evidence>
<accession>A0A6L5B9R6</accession>
<dbReference type="SUPFAM" id="SSF57850">
    <property type="entry name" value="RING/U-box"/>
    <property type="match status" value="1"/>
</dbReference>
<comment type="catalytic activity">
    <reaction evidence="1">
        <text>S-ubiquitinyl-[E2 ubiquitin-conjugating enzyme]-L-cysteine + [acceptor protein]-L-lysine = [E2 ubiquitin-conjugating enzyme]-L-cysteine + N(6)-ubiquitinyl-[acceptor protein]-L-lysine.</text>
        <dbReference type="EC" id="2.3.2.27"/>
    </reaction>
</comment>
<dbReference type="PANTHER" id="PTHR15710">
    <property type="entry name" value="E3 UBIQUITIN-PROTEIN LIGASE PRAJA"/>
    <property type="match status" value="1"/>
</dbReference>
<dbReference type="SMART" id="SM00184">
    <property type="entry name" value="RING"/>
    <property type="match status" value="1"/>
</dbReference>
<dbReference type="PANTHER" id="PTHR15710:SF22">
    <property type="entry name" value="RING-TYPE E3 UBIQUITIN TRANSFERASE"/>
    <property type="match status" value="1"/>
</dbReference>
<feature type="region of interest" description="Disordered" evidence="9">
    <location>
        <begin position="96"/>
        <end position="130"/>
    </location>
</feature>
<keyword evidence="12" id="KW-1185">Reference proteome</keyword>
<dbReference type="EC" id="2.3.2.27" evidence="2"/>
<feature type="domain" description="RING-type" evidence="10">
    <location>
        <begin position="265"/>
        <end position="306"/>
    </location>
</feature>
<dbReference type="GO" id="GO:0061630">
    <property type="term" value="F:ubiquitin protein ligase activity"/>
    <property type="evidence" value="ECO:0007669"/>
    <property type="project" value="UniProtKB-EC"/>
</dbReference>
<protein>
    <recommendedName>
        <fullName evidence="2">RING-type E3 ubiquitin transferase</fullName>
        <ecNumber evidence="2">2.3.2.27</ecNumber>
    </recommendedName>
</protein>
<dbReference type="InterPro" id="IPR013083">
    <property type="entry name" value="Znf_RING/FYVE/PHD"/>
</dbReference>
<dbReference type="InterPro" id="IPR001841">
    <property type="entry name" value="Znf_RING"/>
</dbReference>
<evidence type="ECO:0000259" key="10">
    <source>
        <dbReference type="PROSITE" id="PS50089"/>
    </source>
</evidence>
<dbReference type="GO" id="GO:0005737">
    <property type="term" value="C:cytoplasm"/>
    <property type="evidence" value="ECO:0007669"/>
    <property type="project" value="TreeGrafter"/>
</dbReference>
<evidence type="ECO:0000313" key="12">
    <source>
        <dbReference type="Proteomes" id="UP000593563"/>
    </source>
</evidence>
<evidence type="ECO:0000256" key="4">
    <source>
        <dbReference type="ARBA" id="ARBA00022723"/>
    </source>
</evidence>
<reference evidence="11" key="1">
    <citation type="submission" date="2020-01" db="EMBL/GenBank/DDBJ databases">
        <title>The Celery Genome Sequence Reveals Sequential Paleo-tetraploidization, Resistance Gene Elimination, Karyotype Evolution, and Functional Innovation in Apiales.</title>
        <authorList>
            <person name="Song X."/>
        </authorList>
    </citation>
    <scope>NUCLEOTIDE SEQUENCE</scope>
    <source>
        <tissue evidence="11">Leaf</tissue>
    </source>
</reference>
<gene>
    <name evidence="11" type="ORF">AG4045_027440</name>
</gene>
<dbReference type="Gene3D" id="3.30.40.10">
    <property type="entry name" value="Zinc/RING finger domain, C3HC4 (zinc finger)"/>
    <property type="match status" value="1"/>
</dbReference>
<name>A0A6L5B9R6_APIGR</name>
<feature type="region of interest" description="Disordered" evidence="9">
    <location>
        <begin position="159"/>
        <end position="181"/>
    </location>
</feature>
<keyword evidence="7" id="KW-0862">Zinc</keyword>
<dbReference type="GO" id="GO:0008270">
    <property type="term" value="F:zinc ion binding"/>
    <property type="evidence" value="ECO:0007669"/>
    <property type="project" value="UniProtKB-KW"/>
</dbReference>
<dbReference type="AlphaFoldDB" id="A0A6L5B9R6"/>
<dbReference type="InterPro" id="IPR039525">
    <property type="entry name" value="RNF126-like_zinc-ribbon"/>
</dbReference>
<keyword evidence="4" id="KW-0479">Metal-binding</keyword>
<organism evidence="11 12">
    <name type="scientific">Apium graveolens</name>
    <name type="common">Celery</name>
    <dbReference type="NCBI Taxonomy" id="4045"/>
    <lineage>
        <taxon>Eukaryota</taxon>
        <taxon>Viridiplantae</taxon>
        <taxon>Streptophyta</taxon>
        <taxon>Embryophyta</taxon>
        <taxon>Tracheophyta</taxon>
        <taxon>Spermatophyta</taxon>
        <taxon>Magnoliopsida</taxon>
        <taxon>eudicotyledons</taxon>
        <taxon>Gunneridae</taxon>
        <taxon>Pentapetalae</taxon>
        <taxon>asterids</taxon>
        <taxon>campanulids</taxon>
        <taxon>Apiales</taxon>
        <taxon>Apiaceae</taxon>
        <taxon>Apioideae</taxon>
        <taxon>apioid superclade</taxon>
        <taxon>Apieae</taxon>
        <taxon>Apium</taxon>
    </lineage>
</organism>
<evidence type="ECO:0000256" key="8">
    <source>
        <dbReference type="PROSITE-ProRule" id="PRU00175"/>
    </source>
</evidence>
<sequence length="389" mass="43316">MDENRDGSTGFWCHMCNQIVDPVMEVETIKCPFCLGGFVEEIETAPAVNPFRGNDNNNHSAEFGGVEGDSDRSLSLWAPILLGMMSNPRRRRRIRRFPEDDDEGEVRGGDEEHEHHNRHQHHHPEGERELDRELESIIRRRRRSSATILQLLQGIRAGIQSESENNGESDNETNRDHSNNRERERVILINPFNQTIIVQSSYGSGNNTGSQNPVGSLGDYFIGPGLDLLLQHLAENDPNRYGTPPAQKEAVEALPTVKVDGNLQCSVCLEDFEVGAEAKEMPCKHRFHSDCIFPWLELHSSCPVCRHQLPCDDSKPDNISSRGMGETNHENNSAEVDVEGTNGTPRRFNVPWPFSNLFSSSGSPTTNANSSSTGSSTNASGNSTRTEEN</sequence>
<keyword evidence="3" id="KW-0808">Transferase</keyword>